<dbReference type="OrthoDB" id="5516294at2"/>
<dbReference type="Pfam" id="PF13692">
    <property type="entry name" value="Glyco_trans_1_4"/>
    <property type="match status" value="1"/>
</dbReference>
<keyword evidence="2" id="KW-1185">Reference proteome</keyword>
<dbReference type="HOGENOM" id="CLU_062580_0_0_7"/>
<dbReference type="KEGG" id="nam:NAMH_1665"/>
<dbReference type="Gene3D" id="3.40.50.2000">
    <property type="entry name" value="Glycogen Phosphorylase B"/>
    <property type="match status" value="1"/>
</dbReference>
<dbReference type="GO" id="GO:0016757">
    <property type="term" value="F:glycosyltransferase activity"/>
    <property type="evidence" value="ECO:0007669"/>
    <property type="project" value="UniProtKB-KW"/>
</dbReference>
<name>B9L6Q7_NAUPA</name>
<sequence>MRKIKLKYFDRPVINYFNTSFNKKVFISYITSPFKGNVDKSHSNKLEALKIAEIFNAFGYQVDIFNYLNVEQKINLDDYDVFFGIGPLYEKIIKNKLKNKKYIFYATGAYFCFANNAELNRLKKLYERKGVLLNPKRFIKNPTYYALKFSDAIIMTGNDWTKSTFIYSQEIPKYKVPVSVYEVKWKVDFNKDYSKAKKNFLWFGSSGLVHKGLDLCIEVFKDLPDYNLFICGPREDDFFRVYEKELNLPNIHYMGFMDIDSYKFKQIVEKCAFSIFSSCSEGQSGAVLTTMSIGLIPIVTEMVGVDIQNKGFFVTDDIEEIKRKVIKVSKLPNANLQELSKKNIEFINQNHRIKHFEKKMKENLLNILGETNG</sequence>
<dbReference type="PANTHER" id="PTHR12526:SF584">
    <property type="entry name" value="GLYCOSYLTRANSFERASE"/>
    <property type="match status" value="1"/>
</dbReference>
<dbReference type="EMBL" id="CP001279">
    <property type="protein sequence ID" value="ACM92081.1"/>
    <property type="molecule type" value="Genomic_DNA"/>
</dbReference>
<reference evidence="1 2" key="1">
    <citation type="journal article" date="2009" name="PLoS Genet.">
        <title>Adaptations to submarine hydrothermal environments exemplified by the genome of Nautilia profundicola.</title>
        <authorList>
            <person name="Campbell B.J."/>
            <person name="Smith J.L."/>
            <person name="Hanson T.E."/>
            <person name="Klotz M.G."/>
            <person name="Stein L.Y."/>
            <person name="Lee C.K."/>
            <person name="Wu D."/>
            <person name="Robinson J.M."/>
            <person name="Khouri H.M."/>
            <person name="Eisen J.A."/>
            <person name="Cary S.C."/>
        </authorList>
    </citation>
    <scope>NUCLEOTIDE SEQUENCE [LARGE SCALE GENOMIC DNA]</scope>
    <source>
        <strain evidence="2">ATCC BAA-1463 / DSM 18972 / AmH</strain>
    </source>
</reference>
<organism evidence="1 2">
    <name type="scientific">Nautilia profundicola (strain ATCC BAA-1463 / DSM 18972 / AmH)</name>
    <dbReference type="NCBI Taxonomy" id="598659"/>
    <lineage>
        <taxon>Bacteria</taxon>
        <taxon>Pseudomonadati</taxon>
        <taxon>Campylobacterota</taxon>
        <taxon>Epsilonproteobacteria</taxon>
        <taxon>Nautiliales</taxon>
        <taxon>Nautiliaceae</taxon>
        <taxon>Nautilia</taxon>
    </lineage>
</organism>
<proteinExistence type="predicted"/>
<dbReference type="EC" id="2.4.1.-" evidence="1"/>
<dbReference type="STRING" id="598659.NAMH_1665"/>
<dbReference type="AlphaFoldDB" id="B9L6Q7"/>
<keyword evidence="1" id="KW-0328">Glycosyltransferase</keyword>
<evidence type="ECO:0000313" key="1">
    <source>
        <dbReference type="EMBL" id="ACM92081.1"/>
    </source>
</evidence>
<dbReference type="CDD" id="cd01635">
    <property type="entry name" value="Glycosyltransferase_GTB-type"/>
    <property type="match status" value="1"/>
</dbReference>
<evidence type="ECO:0000313" key="2">
    <source>
        <dbReference type="Proteomes" id="UP000000448"/>
    </source>
</evidence>
<dbReference type="Proteomes" id="UP000000448">
    <property type="component" value="Chromosome"/>
</dbReference>
<dbReference type="RefSeq" id="WP_012663453.1">
    <property type="nucleotide sequence ID" value="NC_012115.1"/>
</dbReference>
<protein>
    <submittedName>
        <fullName evidence="1">Glycosyl transferase, group 1 family protein</fullName>
        <ecNumber evidence="1">2.4.1.-</ecNumber>
    </submittedName>
</protein>
<dbReference type="PANTHER" id="PTHR12526">
    <property type="entry name" value="GLYCOSYLTRANSFERASE"/>
    <property type="match status" value="1"/>
</dbReference>
<gene>
    <name evidence="1" type="ordered locus">NAMH_1665</name>
</gene>
<dbReference type="SUPFAM" id="SSF53756">
    <property type="entry name" value="UDP-Glycosyltransferase/glycogen phosphorylase"/>
    <property type="match status" value="1"/>
</dbReference>
<dbReference type="eggNOG" id="COG0438">
    <property type="taxonomic scope" value="Bacteria"/>
</dbReference>
<keyword evidence="1" id="KW-0808">Transferase</keyword>
<accession>B9L6Q7</accession>